<dbReference type="STRING" id="1677920.LS71_08675"/>
<accession>A0A4U8TC48</accession>
<keyword evidence="2" id="KW-1185">Reference proteome</keyword>
<dbReference type="AlphaFoldDB" id="A0A4U8TC48"/>
<evidence type="ECO:0000313" key="1">
    <source>
        <dbReference type="EMBL" id="TLD97530.1"/>
    </source>
</evidence>
<comment type="caution">
    <text evidence="1">The sequence shown here is derived from an EMBL/GenBank/DDBJ whole genome shotgun (WGS) entry which is preliminary data.</text>
</comment>
<sequence>MKRFIRNLLYLWVFGLWQFTHAEGFLSRAEKNELDTKVGINILSYTHATHLAVSANSSGPAVAFYYEGKNIFSNHIFYGSNASVGSSPSNINHAYHLVGMNNLTTYRPRGGTNLDIDLTLRLGYDVLRREYDTPFALSLGIRMLTNSTLSSLSPTFPQLTSFYANIEASGLIALQPKLDFEYFIAFSPLLNASVNVPKTDNILEGRRLKITEGYGISLALGTRYYVSNKAYFFAQIIASYTHWGQSSTGRITTAPTTTEQVILPNVSTDVYYPASHTTQAGIRIGYGF</sequence>
<dbReference type="EMBL" id="JRPR02000001">
    <property type="protein sequence ID" value="TLD97530.1"/>
    <property type="molecule type" value="Genomic_DNA"/>
</dbReference>
<dbReference type="OrthoDB" id="5325092at2"/>
<evidence type="ECO:0000313" key="2">
    <source>
        <dbReference type="Proteomes" id="UP000029733"/>
    </source>
</evidence>
<dbReference type="RefSeq" id="WP_034356679.1">
    <property type="nucleotide sequence ID" value="NZ_JRPR02000001.1"/>
</dbReference>
<dbReference type="Proteomes" id="UP000029733">
    <property type="component" value="Unassembled WGS sequence"/>
</dbReference>
<name>A0A4U8TC48_9HELI</name>
<organism evidence="1 2">
    <name type="scientific">Helicobacter jaachi</name>
    <dbReference type="NCBI Taxonomy" id="1677920"/>
    <lineage>
        <taxon>Bacteria</taxon>
        <taxon>Pseudomonadati</taxon>
        <taxon>Campylobacterota</taxon>
        <taxon>Epsilonproteobacteria</taxon>
        <taxon>Campylobacterales</taxon>
        <taxon>Helicobacteraceae</taxon>
        <taxon>Helicobacter</taxon>
    </lineage>
</organism>
<protein>
    <submittedName>
        <fullName evidence="1">Uncharacterized protein</fullName>
    </submittedName>
</protein>
<proteinExistence type="predicted"/>
<reference evidence="1 2" key="1">
    <citation type="journal article" date="2014" name="Genome Announc.">
        <title>Draft genome sequences of eight enterohepatic helicobacter species isolated from both laboratory and wild rodents.</title>
        <authorList>
            <person name="Sheh A."/>
            <person name="Shen Z."/>
            <person name="Fox J.G."/>
        </authorList>
    </citation>
    <scope>NUCLEOTIDE SEQUENCE [LARGE SCALE GENOMIC DNA]</scope>
    <source>
        <strain evidence="1 2">MIT 09-6949</strain>
    </source>
</reference>
<gene>
    <name evidence="1" type="ORF">LS71_001940</name>
</gene>